<dbReference type="RefSeq" id="WP_404631695.1">
    <property type="nucleotide sequence ID" value="NZ_JADIKM010000002.1"/>
</dbReference>
<keyword evidence="2" id="KW-1185">Reference proteome</keyword>
<sequence length="100" mass="10907">MNEAPHPDLQRALVLSADMLQAGRRGDWAGATALQAECDHLLRQAPINAAGLMALRQLQLDQRTLLDLAVQARTMVSEHLARHHVNHRAVSAYLDAADPG</sequence>
<gene>
    <name evidence="1" type="ORF">ISP17_07515</name>
</gene>
<evidence type="ECO:0008006" key="3">
    <source>
        <dbReference type="Google" id="ProtNLM"/>
    </source>
</evidence>
<evidence type="ECO:0000313" key="1">
    <source>
        <dbReference type="EMBL" id="MFK2903807.1"/>
    </source>
</evidence>
<dbReference type="Proteomes" id="UP001620460">
    <property type="component" value="Unassembled WGS sequence"/>
</dbReference>
<comment type="caution">
    <text evidence="1">The sequence shown here is derived from an EMBL/GenBank/DDBJ whole genome shotgun (WGS) entry which is preliminary data.</text>
</comment>
<dbReference type="EMBL" id="JADIKM010000002">
    <property type="protein sequence ID" value="MFK2903807.1"/>
    <property type="molecule type" value="Genomic_DNA"/>
</dbReference>
<protein>
    <recommendedName>
        <fullName evidence="3">Flagellar protein FliT</fullName>
    </recommendedName>
</protein>
<name>A0ABW8JRS0_9GAMM</name>
<organism evidence="1 2">
    <name type="scientific">Dyella ginsengisoli</name>
    <dbReference type="NCBI Taxonomy" id="363848"/>
    <lineage>
        <taxon>Bacteria</taxon>
        <taxon>Pseudomonadati</taxon>
        <taxon>Pseudomonadota</taxon>
        <taxon>Gammaproteobacteria</taxon>
        <taxon>Lysobacterales</taxon>
        <taxon>Rhodanobacteraceae</taxon>
        <taxon>Dyella</taxon>
    </lineage>
</organism>
<evidence type="ECO:0000313" key="2">
    <source>
        <dbReference type="Proteomes" id="UP001620460"/>
    </source>
</evidence>
<accession>A0ABW8JRS0</accession>
<proteinExistence type="predicted"/>
<reference evidence="1 2" key="1">
    <citation type="submission" date="2020-10" db="EMBL/GenBank/DDBJ databases">
        <title>Phylogeny of dyella-like bacteria.</title>
        <authorList>
            <person name="Fu J."/>
        </authorList>
    </citation>
    <scope>NUCLEOTIDE SEQUENCE [LARGE SCALE GENOMIC DNA]</scope>
    <source>
        <strain evidence="1 2">Gsoil3046</strain>
    </source>
</reference>